<protein>
    <submittedName>
        <fullName evidence="2">Uncharacterized protein</fullName>
    </submittedName>
</protein>
<keyword evidence="1" id="KW-0472">Membrane</keyword>
<dbReference type="OrthoDB" id="3920320at2759"/>
<name>A0A9P9EJG4_9PLEO</name>
<reference evidence="2" key="1">
    <citation type="journal article" date="2021" name="Nat. Commun.">
        <title>Genetic determinants of endophytism in the Arabidopsis root mycobiome.</title>
        <authorList>
            <person name="Mesny F."/>
            <person name="Miyauchi S."/>
            <person name="Thiergart T."/>
            <person name="Pickel B."/>
            <person name="Atanasova L."/>
            <person name="Karlsson M."/>
            <person name="Huettel B."/>
            <person name="Barry K.W."/>
            <person name="Haridas S."/>
            <person name="Chen C."/>
            <person name="Bauer D."/>
            <person name="Andreopoulos W."/>
            <person name="Pangilinan J."/>
            <person name="LaButti K."/>
            <person name="Riley R."/>
            <person name="Lipzen A."/>
            <person name="Clum A."/>
            <person name="Drula E."/>
            <person name="Henrissat B."/>
            <person name="Kohler A."/>
            <person name="Grigoriev I.V."/>
            <person name="Martin F.M."/>
            <person name="Hacquard S."/>
        </authorList>
    </citation>
    <scope>NUCLEOTIDE SEQUENCE</scope>
    <source>
        <strain evidence="2">MPI-CAGE-CH-0243</strain>
    </source>
</reference>
<proteinExistence type="predicted"/>
<keyword evidence="1" id="KW-0812">Transmembrane</keyword>
<dbReference type="Proteomes" id="UP000700596">
    <property type="component" value="Unassembled WGS sequence"/>
</dbReference>
<evidence type="ECO:0000313" key="3">
    <source>
        <dbReference type="Proteomes" id="UP000700596"/>
    </source>
</evidence>
<comment type="caution">
    <text evidence="2">The sequence shown here is derived from an EMBL/GenBank/DDBJ whole genome shotgun (WGS) entry which is preliminary data.</text>
</comment>
<accession>A0A9P9EJG4</accession>
<evidence type="ECO:0000256" key="1">
    <source>
        <dbReference type="SAM" id="Phobius"/>
    </source>
</evidence>
<gene>
    <name evidence="2" type="ORF">B0J11DRAFT_609808</name>
</gene>
<keyword evidence="1" id="KW-1133">Transmembrane helix</keyword>
<keyword evidence="3" id="KW-1185">Reference proteome</keyword>
<dbReference type="AlphaFoldDB" id="A0A9P9EJG4"/>
<dbReference type="EMBL" id="JAGMWT010000001">
    <property type="protein sequence ID" value="KAH7138222.1"/>
    <property type="molecule type" value="Genomic_DNA"/>
</dbReference>
<feature type="transmembrane region" description="Helical" evidence="1">
    <location>
        <begin position="48"/>
        <end position="73"/>
    </location>
</feature>
<sequence length="99" mass="11408">MSMAPQERVVIEASPPAYADGYGTIEVHHHHHHNHTLRTRRGSSCCRAFLLTFLILLLLAAFSAIAFVAWNFYNLSQCEKQRLPWEKPCKDWLGKESTR</sequence>
<organism evidence="2 3">
    <name type="scientific">Dendryphion nanum</name>
    <dbReference type="NCBI Taxonomy" id="256645"/>
    <lineage>
        <taxon>Eukaryota</taxon>
        <taxon>Fungi</taxon>
        <taxon>Dikarya</taxon>
        <taxon>Ascomycota</taxon>
        <taxon>Pezizomycotina</taxon>
        <taxon>Dothideomycetes</taxon>
        <taxon>Pleosporomycetidae</taxon>
        <taxon>Pleosporales</taxon>
        <taxon>Torulaceae</taxon>
        <taxon>Dendryphion</taxon>
    </lineage>
</organism>
<evidence type="ECO:0000313" key="2">
    <source>
        <dbReference type="EMBL" id="KAH7138222.1"/>
    </source>
</evidence>